<evidence type="ECO:0000313" key="1">
    <source>
        <dbReference type="EMBL" id="CBI01853.1"/>
    </source>
</evidence>
<organism evidence="1">
    <name type="scientific">mine drainage metagenome</name>
    <dbReference type="NCBI Taxonomy" id="410659"/>
    <lineage>
        <taxon>unclassified sequences</taxon>
        <taxon>metagenomes</taxon>
        <taxon>ecological metagenomes</taxon>
    </lineage>
</organism>
<reference evidence="1" key="1">
    <citation type="submission" date="2009-10" db="EMBL/GenBank/DDBJ databases">
        <title>Diversity of trophic interactions inside an arsenic-rich microbial ecosystem.</title>
        <authorList>
            <person name="Bertin P.N."/>
            <person name="Heinrich-Salmeron A."/>
            <person name="Pelletier E."/>
            <person name="Goulhen-Chollet F."/>
            <person name="Arsene-Ploetze F."/>
            <person name="Gallien S."/>
            <person name="Calteau A."/>
            <person name="Vallenet D."/>
            <person name="Casiot C."/>
            <person name="Chane-Woon-Ming B."/>
            <person name="Giloteaux L."/>
            <person name="Barakat M."/>
            <person name="Bonnefoy V."/>
            <person name="Bruneel O."/>
            <person name="Chandler M."/>
            <person name="Cleiss J."/>
            <person name="Duran R."/>
            <person name="Elbaz-Poulichet F."/>
            <person name="Fonknechten N."/>
            <person name="Lauga B."/>
            <person name="Mornico D."/>
            <person name="Ortet P."/>
            <person name="Schaeffer C."/>
            <person name="Siguier P."/>
            <person name="Alexander Thil Smith A."/>
            <person name="Van Dorsselaer A."/>
            <person name="Weissenbach J."/>
            <person name="Medigue C."/>
            <person name="Le Paslier D."/>
        </authorList>
    </citation>
    <scope>NUCLEOTIDE SEQUENCE</scope>
</reference>
<gene>
    <name evidence="1" type="ORF">CARN4_0846</name>
</gene>
<dbReference type="AlphaFoldDB" id="E6Q3U2"/>
<proteinExistence type="predicted"/>
<accession>E6Q3U2</accession>
<dbReference type="EMBL" id="CABO01000026">
    <property type="protein sequence ID" value="CBI01853.1"/>
    <property type="molecule type" value="Genomic_DNA"/>
</dbReference>
<comment type="caution">
    <text evidence="1">The sequence shown here is derived from an EMBL/GenBank/DDBJ whole genome shotgun (WGS) entry which is preliminary data.</text>
</comment>
<sequence>MVRRFRALGLACALLVLSLAPAGAARPIVDLHRLDGYFALFAHDSDVPWQPTVVRLDTYSSAPVSFAAYPVDPGDVLTAGSNSRPRAIDVSRRKAVARWSFTPPGGYRFQANVVQVPLGTRAGFYVVEARRGGVGEQVWINRTDVGMIAKQTPGGLMIYATDLRTGKPRPHMRVMFVVNSRFVVRYTDAHGIVRWDRAPWPVFALGQWGSSYAFVSLLPQAPLPAEVLGVRLESAVVHAGESVRIVGFARTRDGELLRPARGDVTVSVRNGPTSVADVRVPLDRAGAFTTTVAIPADARSGDYAVLAQGASGIAGATLHVDADADGIALSVHSACNGRCPANADIPLRIEARRDGRPVGDLPVAVRIVRSPHVVVGFEEKRRPWAISKWLETTVRTDGNGAANVAIPMPTDGLASTYGVTISSGGASAETRVTVPTAPFTIRVRPFHRRQSLGTPLGFDIYANNVDTLAPLGGAKVVVTLSHGASVQRQVLTLGGNGFVRGAFSTPDLGTNLIIAEIDRNGEKAKDADQINVVPQAQDTGEVGSAAVSLALSGSRFMHGERIGVTARSPGARGDTLFTLESALGVESDVAGDGNGISHGAFTARTALGTVSIGAAMVRSGAIAWNTIALPLDTPGRPAQATLRVLGGGDARPGTLAKLAMGPFADGAGTVVLRISRGVPSGSALFDDAPGLLAVGATLTQNSAPPETTWHPWVDSTGKHPEVLGFERVALPPSDLTIAQSDTSTVSWSVEPSTSDILPFHLPGASGRYTLSILKICDDGRVVAGSMRLEVR</sequence>
<evidence type="ECO:0008006" key="2">
    <source>
        <dbReference type="Google" id="ProtNLM"/>
    </source>
</evidence>
<name>E6Q3U2_9ZZZZ</name>
<protein>
    <recommendedName>
        <fullName evidence="2">MG2 domain protein</fullName>
    </recommendedName>
</protein>